<dbReference type="EMBL" id="CP116341">
    <property type="protein sequence ID" value="WOV84381.1"/>
    <property type="molecule type" value="Genomic_DNA"/>
</dbReference>
<keyword evidence="3" id="KW-1185">Reference proteome</keyword>
<reference evidence="2 3" key="1">
    <citation type="submission" date="2023-01" db="EMBL/GenBank/DDBJ databases">
        <title>Sporosarcina sp. nov., isolated from Korean tranditional fermented seafood 'Jeotgal'.</title>
        <authorList>
            <person name="Yang A.-I."/>
        </authorList>
    </citation>
    <scope>NUCLEOTIDE SEQUENCE [LARGE SCALE GENOMIC DNA]</scope>
    <source>
        <strain evidence="2 3">B2O-1</strain>
    </source>
</reference>
<gene>
    <name evidence="2" type="ORF">PGH26_00085</name>
</gene>
<accession>A0ABZ0KVE0</accession>
<dbReference type="RefSeq" id="WP_323692038.1">
    <property type="nucleotide sequence ID" value="NZ_CP116341.1"/>
</dbReference>
<feature type="transmembrane region" description="Helical" evidence="1">
    <location>
        <begin position="44"/>
        <end position="69"/>
    </location>
</feature>
<sequence length="80" mass="8885">MLKRGKLSLVIILGIIMMMLFDVLGIKGGELFLRFGGGEGHGYFAAMCAVFTFVNGFLLVTTVIIMFIIRVIRNKKRISS</sequence>
<protein>
    <submittedName>
        <fullName evidence="2">Uncharacterized protein</fullName>
    </submittedName>
</protein>
<keyword evidence="1" id="KW-1133">Transmembrane helix</keyword>
<dbReference type="Proteomes" id="UP001303532">
    <property type="component" value="Chromosome"/>
</dbReference>
<feature type="transmembrane region" description="Helical" evidence="1">
    <location>
        <begin position="7"/>
        <end position="24"/>
    </location>
</feature>
<evidence type="ECO:0000313" key="3">
    <source>
        <dbReference type="Proteomes" id="UP001303532"/>
    </source>
</evidence>
<organism evidence="2 3">
    <name type="scientific">Sporosarcina jeotgali</name>
    <dbReference type="NCBI Taxonomy" id="3020056"/>
    <lineage>
        <taxon>Bacteria</taxon>
        <taxon>Bacillati</taxon>
        <taxon>Bacillota</taxon>
        <taxon>Bacilli</taxon>
        <taxon>Bacillales</taxon>
        <taxon>Caryophanaceae</taxon>
        <taxon>Sporosarcina</taxon>
    </lineage>
</organism>
<keyword evidence="1" id="KW-0472">Membrane</keyword>
<name>A0ABZ0KVE0_9BACL</name>
<evidence type="ECO:0000313" key="2">
    <source>
        <dbReference type="EMBL" id="WOV84381.1"/>
    </source>
</evidence>
<evidence type="ECO:0000256" key="1">
    <source>
        <dbReference type="SAM" id="Phobius"/>
    </source>
</evidence>
<proteinExistence type="predicted"/>
<keyword evidence="1" id="KW-0812">Transmembrane</keyword>